<reference evidence="5" key="2">
    <citation type="submission" date="2014-02" db="EMBL/GenBank/DDBJ databases">
        <title>Complete DNA sequence of /Kuraishia capsulata/ illustrates novel genomic features among budding yeasts (/Saccharomycotina/).</title>
        <authorList>
            <person name="Morales L."/>
            <person name="Noel B."/>
            <person name="Porcel B."/>
            <person name="Marcet-Houben M."/>
            <person name="Hullo M-F."/>
            <person name="Sacerdot C."/>
            <person name="Tekaia F."/>
            <person name="Leh-Louis V."/>
            <person name="Despons L."/>
            <person name="Khanna V."/>
            <person name="Aury J-M."/>
            <person name="Barbe V."/>
            <person name="Couloux A."/>
            <person name="Labadie K."/>
            <person name="Pelletier E."/>
            <person name="Souciet J-L."/>
            <person name="Boekhout T."/>
            <person name="Gabaldon T."/>
            <person name="Wincker P."/>
            <person name="Dujon B."/>
        </authorList>
    </citation>
    <scope>NUCLEOTIDE SEQUENCE</scope>
    <source>
        <strain evidence="5">CBS 1993</strain>
    </source>
</reference>
<keyword evidence="1 4" id="KW-0489">Methyltransferase</keyword>
<comment type="function">
    <text evidence="4">S-adenosyl-L-methionine-dependent methyltransferase that specifically methylates the N(1) position of an adenine present in helix 65 in 25S rRNA.</text>
</comment>
<name>W6MPL7_9ASCO</name>
<evidence type="ECO:0000256" key="1">
    <source>
        <dbReference type="ARBA" id="ARBA00022603"/>
    </source>
</evidence>
<gene>
    <name evidence="4" type="primary">BMT2</name>
    <name evidence="5" type="ORF">KUCA_T00004643001</name>
</gene>
<evidence type="ECO:0000313" key="6">
    <source>
        <dbReference type="Proteomes" id="UP000019384"/>
    </source>
</evidence>
<organism evidence="5 6">
    <name type="scientific">Kuraishia capsulata CBS 1993</name>
    <dbReference type="NCBI Taxonomy" id="1382522"/>
    <lineage>
        <taxon>Eukaryota</taxon>
        <taxon>Fungi</taxon>
        <taxon>Dikarya</taxon>
        <taxon>Ascomycota</taxon>
        <taxon>Saccharomycotina</taxon>
        <taxon>Pichiomycetes</taxon>
        <taxon>Pichiales</taxon>
        <taxon>Pichiaceae</taxon>
        <taxon>Kuraishia</taxon>
    </lineage>
</organism>
<dbReference type="PANTHER" id="PTHR21008:SF1">
    <property type="entry name" value="25S RRNA (ADENINE(2142)-N(1))-METHYLTRANSFERASE"/>
    <property type="match status" value="1"/>
</dbReference>
<evidence type="ECO:0000313" key="5">
    <source>
        <dbReference type="EMBL" id="CDK28659.1"/>
    </source>
</evidence>
<dbReference type="HOGENOM" id="CLU_041583_1_0_1"/>
<protein>
    <recommendedName>
        <fullName evidence="4">25S rRNA adenine-N(1) methyltransferase</fullName>
        <ecNumber evidence="4">2.1.1.-</ecNumber>
    </recommendedName>
</protein>
<dbReference type="InterPro" id="IPR021867">
    <property type="entry name" value="Bmt2/SAMTOR"/>
</dbReference>
<comment type="similarity">
    <text evidence="4">Belongs to the BMT2 family.</text>
</comment>
<evidence type="ECO:0000256" key="2">
    <source>
        <dbReference type="ARBA" id="ARBA00022679"/>
    </source>
</evidence>
<keyword evidence="4" id="KW-0539">Nucleus</keyword>
<sequence length="317" mass="36562">MGLLNRKRVTGITEKSKNQNVKVRNIKPEKARKVIRSFHTLRKNRSKLINDLTQHFHGINEENYMEIIRSDSHMKSVFENQDKLSNIDAKSVLVGELGKVHRQMESQGGLELYQLASTLGQQVSRGGDSSRKLIEWLKELNLMSKGTYRALEIGSLSSKNVISTCGLFQTVTRVDLHSQEPEEIIECDFMEFAVPKEEDRYDLVSCSLVLNFVPTPIQRGDMLRRIRLFFTESNPESPKLLFMVLPLPCITNSRYLDNSLLLSMMSSLGFKQLKYHEATKVVYWLWEFDKNAKGPNIYRSKKEVRSGKNRNNFSILL</sequence>
<dbReference type="SUPFAM" id="SSF53335">
    <property type="entry name" value="S-adenosyl-L-methionine-dependent methyltransferases"/>
    <property type="match status" value="1"/>
</dbReference>
<dbReference type="EC" id="2.1.1.-" evidence="4"/>
<dbReference type="HAMAP" id="MF_03044">
    <property type="entry name" value="BMT2"/>
    <property type="match status" value="1"/>
</dbReference>
<dbReference type="GO" id="GO:0016433">
    <property type="term" value="F:rRNA (adenine) methyltransferase activity"/>
    <property type="evidence" value="ECO:0007669"/>
    <property type="project" value="UniProtKB-UniRule"/>
</dbReference>
<dbReference type="EMBL" id="HG793129">
    <property type="protein sequence ID" value="CDK28659.1"/>
    <property type="molecule type" value="Genomic_DNA"/>
</dbReference>
<evidence type="ECO:0000256" key="4">
    <source>
        <dbReference type="HAMAP-Rule" id="MF_03044"/>
    </source>
</evidence>
<dbReference type="GO" id="GO:0005730">
    <property type="term" value="C:nucleolus"/>
    <property type="evidence" value="ECO:0007669"/>
    <property type="project" value="UniProtKB-SubCell"/>
</dbReference>
<keyword evidence="6" id="KW-1185">Reference proteome</keyword>
<proteinExistence type="inferred from homology"/>
<dbReference type="OrthoDB" id="5954793at2759"/>
<dbReference type="InterPro" id="IPR029063">
    <property type="entry name" value="SAM-dependent_MTases_sf"/>
</dbReference>
<feature type="binding site" evidence="4">
    <location>
        <position position="154"/>
    </location>
    <ligand>
        <name>S-adenosyl-L-methionine</name>
        <dbReference type="ChEBI" id="CHEBI:59789"/>
    </ligand>
</feature>
<comment type="subcellular location">
    <subcellularLocation>
        <location evidence="4">Nucleus</location>
        <location evidence="4">Nucleolus</location>
    </subcellularLocation>
</comment>
<dbReference type="STRING" id="1382522.W6MPL7"/>
<keyword evidence="2 4" id="KW-0808">Transferase</keyword>
<dbReference type="AlphaFoldDB" id="W6MPL7"/>
<reference evidence="5" key="1">
    <citation type="submission" date="2013-12" db="EMBL/GenBank/DDBJ databases">
        <authorList>
            <person name="Genoscope - CEA"/>
        </authorList>
    </citation>
    <scope>NUCLEOTIDE SEQUENCE</scope>
    <source>
        <strain evidence="5">CBS 1993</strain>
    </source>
</reference>
<keyword evidence="3 4" id="KW-0949">S-adenosyl-L-methionine</keyword>
<dbReference type="Pfam" id="PF11968">
    <property type="entry name" value="Bmt2"/>
    <property type="match status" value="1"/>
</dbReference>
<accession>W6MPL7</accession>
<feature type="binding site" evidence="4">
    <location>
        <position position="175"/>
    </location>
    <ligand>
        <name>S-adenosyl-L-methionine</name>
        <dbReference type="ChEBI" id="CHEBI:59789"/>
    </ligand>
</feature>
<evidence type="ECO:0000256" key="3">
    <source>
        <dbReference type="ARBA" id="ARBA00022691"/>
    </source>
</evidence>
<dbReference type="Proteomes" id="UP000019384">
    <property type="component" value="Unassembled WGS sequence"/>
</dbReference>
<dbReference type="PANTHER" id="PTHR21008">
    <property type="entry name" value="S-ADENOSYLMETHIONINE SENSOR UPSTREAM OF MTORC1-RELATED"/>
    <property type="match status" value="1"/>
</dbReference>